<gene>
    <name evidence="1" type="ORF">DPQ25_00745</name>
</gene>
<protein>
    <recommendedName>
        <fullName evidence="3">Camelysin metallo-endopeptidase</fullName>
    </recommendedName>
</protein>
<evidence type="ECO:0000313" key="2">
    <source>
        <dbReference type="Proteomes" id="UP000249377"/>
    </source>
</evidence>
<accession>A0A328UIH9</accession>
<evidence type="ECO:0000313" key="1">
    <source>
        <dbReference type="EMBL" id="RAQ30070.1"/>
    </source>
</evidence>
<dbReference type="Pfam" id="PF12389">
    <property type="entry name" value="Peptidase_M73"/>
    <property type="match status" value="1"/>
</dbReference>
<proteinExistence type="predicted"/>
<dbReference type="RefSeq" id="WP_112331266.1">
    <property type="nucleotide sequence ID" value="NZ_QLYR01000001.1"/>
</dbReference>
<dbReference type="AlphaFoldDB" id="A0A328UIH9"/>
<comment type="caution">
    <text evidence="1">The sequence shown here is derived from an EMBL/GenBank/DDBJ whole genome shotgun (WGS) entry which is preliminary data.</text>
</comment>
<dbReference type="EMBL" id="QLYR01000001">
    <property type="protein sequence ID" value="RAQ30070.1"/>
    <property type="molecule type" value="Genomic_DNA"/>
</dbReference>
<keyword evidence="2" id="KW-1185">Reference proteome</keyword>
<dbReference type="Proteomes" id="UP000249377">
    <property type="component" value="Unassembled WGS sequence"/>
</dbReference>
<dbReference type="InterPro" id="IPR022121">
    <property type="entry name" value="Peptidase_M73_camelysin"/>
</dbReference>
<reference evidence="1 2" key="1">
    <citation type="submission" date="2018-06" db="EMBL/GenBank/DDBJ databases">
        <title>Noncontiguous genome sequence of Ruminococcaceae bacterium ASD2818.</title>
        <authorList>
            <person name="Chaplin A.V."/>
            <person name="Sokolova S.R."/>
            <person name="Kochetkova T.O."/>
            <person name="Goltsov A.Y."/>
            <person name="Trofimov D.Y."/>
            <person name="Efimov B.A."/>
        </authorList>
    </citation>
    <scope>NUCLEOTIDE SEQUENCE [LARGE SCALE GENOMIC DNA]</scope>
    <source>
        <strain evidence="1 2">ASD2818</strain>
    </source>
</reference>
<evidence type="ECO:0008006" key="3">
    <source>
        <dbReference type="Google" id="ProtNLM"/>
    </source>
</evidence>
<organism evidence="1 2">
    <name type="scientific">Hydrogeniiclostridium mannosilyticum</name>
    <dbReference type="NCBI Taxonomy" id="2764322"/>
    <lineage>
        <taxon>Bacteria</taxon>
        <taxon>Bacillati</taxon>
        <taxon>Bacillota</taxon>
        <taxon>Clostridia</taxon>
        <taxon>Eubacteriales</taxon>
        <taxon>Acutalibacteraceae</taxon>
        <taxon>Hydrogeniiclostridium</taxon>
    </lineage>
</organism>
<sequence length="181" mass="20232">MSRPKTAKKLTASIATVIILAVCLCITTFALAYSMVAVDNNLFQTGEIKVNLNDGKPVIEEDEFLFEPGMTVEKDFFLENQGTWDVYYKLYLDNVEGGLADVLDVSIRNGDTVLYSGKATDLQKEQTTAANDILKLNERRELTITFHYPEEAGNSGQTQYLSFDLKADAVQTKNNPQQLFD</sequence>
<name>A0A328UIH9_9FIRM</name>